<evidence type="ECO:0000256" key="1">
    <source>
        <dbReference type="SAM" id="SignalP"/>
    </source>
</evidence>
<feature type="signal peptide" evidence="1">
    <location>
        <begin position="1"/>
        <end position="16"/>
    </location>
</feature>
<keyword evidence="1" id="KW-0732">Signal</keyword>
<evidence type="ECO:0008006" key="4">
    <source>
        <dbReference type="Google" id="ProtNLM"/>
    </source>
</evidence>
<gene>
    <name evidence="2" type="ORF">ACFSSA_00600</name>
</gene>
<name>A0ABW5D6A6_9BACT</name>
<organism evidence="2 3">
    <name type="scientific">Luteolibacter algae</name>
    <dbReference type="NCBI Taxonomy" id="454151"/>
    <lineage>
        <taxon>Bacteria</taxon>
        <taxon>Pseudomonadati</taxon>
        <taxon>Verrucomicrobiota</taxon>
        <taxon>Verrucomicrobiia</taxon>
        <taxon>Verrucomicrobiales</taxon>
        <taxon>Verrucomicrobiaceae</taxon>
        <taxon>Luteolibacter</taxon>
    </lineage>
</organism>
<accession>A0ABW5D6A6</accession>
<evidence type="ECO:0000313" key="2">
    <source>
        <dbReference type="EMBL" id="MFD2255160.1"/>
    </source>
</evidence>
<sequence length="228" mass="23654">MKFHVLLLALSSPLHAAISFTLPGNSESAAWTGLNATNYTSASGYPSYPTATNPWPAAIDPDSGSTANGSFNKVSGGGYFASSSLYDAGTPGTFSISGTTSLNPETIIFQADLGSAFGSDPVLSFNGGAQSIAASHTGTSTGNFSGGFGGPPVPSTNYAWQWDLSSAPENISSYTIEWTTAPHGTIYQLDLAVADSFTQVVPEPAAPLLALLSFSLLSFKRRRESSNY</sequence>
<feature type="chain" id="PRO_5047030649" description="PEP-CTERM sorting domain-containing protein" evidence="1">
    <location>
        <begin position="17"/>
        <end position="228"/>
    </location>
</feature>
<dbReference type="EMBL" id="JBHUIT010000001">
    <property type="protein sequence ID" value="MFD2255160.1"/>
    <property type="molecule type" value="Genomic_DNA"/>
</dbReference>
<dbReference type="Proteomes" id="UP001597375">
    <property type="component" value="Unassembled WGS sequence"/>
</dbReference>
<dbReference type="RefSeq" id="WP_386817822.1">
    <property type="nucleotide sequence ID" value="NZ_JBHUIT010000001.1"/>
</dbReference>
<comment type="caution">
    <text evidence="2">The sequence shown here is derived from an EMBL/GenBank/DDBJ whole genome shotgun (WGS) entry which is preliminary data.</text>
</comment>
<proteinExistence type="predicted"/>
<protein>
    <recommendedName>
        <fullName evidence="4">PEP-CTERM sorting domain-containing protein</fullName>
    </recommendedName>
</protein>
<evidence type="ECO:0000313" key="3">
    <source>
        <dbReference type="Proteomes" id="UP001597375"/>
    </source>
</evidence>
<keyword evidence="3" id="KW-1185">Reference proteome</keyword>
<reference evidence="3" key="1">
    <citation type="journal article" date="2019" name="Int. J. Syst. Evol. Microbiol.">
        <title>The Global Catalogue of Microorganisms (GCM) 10K type strain sequencing project: providing services to taxonomists for standard genome sequencing and annotation.</title>
        <authorList>
            <consortium name="The Broad Institute Genomics Platform"/>
            <consortium name="The Broad Institute Genome Sequencing Center for Infectious Disease"/>
            <person name="Wu L."/>
            <person name="Ma J."/>
        </authorList>
    </citation>
    <scope>NUCLEOTIDE SEQUENCE [LARGE SCALE GENOMIC DNA]</scope>
    <source>
        <strain evidence="3">CGMCC 4.7106</strain>
    </source>
</reference>